<gene>
    <name evidence="2" type="ORF">GLX28_05730</name>
</gene>
<name>A0A6I4YNI3_9DEIO</name>
<feature type="region of interest" description="Disordered" evidence="1">
    <location>
        <begin position="28"/>
        <end position="90"/>
    </location>
</feature>
<proteinExistence type="predicted"/>
<dbReference type="Proteomes" id="UP000430519">
    <property type="component" value="Unassembled WGS sequence"/>
</dbReference>
<reference evidence="2 3" key="1">
    <citation type="submission" date="2019-11" db="EMBL/GenBank/DDBJ databases">
        <title>Genome sequence of Deinococcus xianganensis Y35, AI-2 producing algicidal bacterium, isolated from lake water.</title>
        <authorList>
            <person name="Li Y."/>
        </authorList>
    </citation>
    <scope>NUCLEOTIDE SEQUENCE [LARGE SCALE GENOMIC DNA]</scope>
    <source>
        <strain evidence="2 3">Y35</strain>
    </source>
</reference>
<evidence type="ECO:0000256" key="1">
    <source>
        <dbReference type="SAM" id="MobiDB-lite"/>
    </source>
</evidence>
<sequence>MPGHRPHRWKDAWRQFAQGLGQVGVALNGLFGQGVPPPPPPPPVHTWSAPPPPDDALSEAFQRARQEFGGPSADRTATARAEGDDPTNRS</sequence>
<comment type="caution">
    <text evidence="2">The sequence shown here is derived from an EMBL/GenBank/DDBJ whole genome shotgun (WGS) entry which is preliminary data.</text>
</comment>
<feature type="compositionally biased region" description="Basic and acidic residues" evidence="1">
    <location>
        <begin position="81"/>
        <end position="90"/>
    </location>
</feature>
<evidence type="ECO:0000313" key="2">
    <source>
        <dbReference type="EMBL" id="MXV19135.1"/>
    </source>
</evidence>
<organism evidence="2 3">
    <name type="scientific">Deinococcus xianganensis</name>
    <dbReference type="NCBI Taxonomy" id="1507289"/>
    <lineage>
        <taxon>Bacteria</taxon>
        <taxon>Thermotogati</taxon>
        <taxon>Deinococcota</taxon>
        <taxon>Deinococci</taxon>
        <taxon>Deinococcales</taxon>
        <taxon>Deinococcaceae</taxon>
        <taxon>Deinococcus</taxon>
    </lineage>
</organism>
<accession>A0A6I4YNI3</accession>
<dbReference type="EMBL" id="WVHK01000014">
    <property type="protein sequence ID" value="MXV19135.1"/>
    <property type="molecule type" value="Genomic_DNA"/>
</dbReference>
<feature type="compositionally biased region" description="Pro residues" evidence="1">
    <location>
        <begin position="35"/>
        <end position="54"/>
    </location>
</feature>
<protein>
    <submittedName>
        <fullName evidence="2">Uncharacterized protein</fullName>
    </submittedName>
</protein>
<dbReference type="RefSeq" id="WP_160977581.1">
    <property type="nucleotide sequence ID" value="NZ_WVHK01000014.1"/>
</dbReference>
<dbReference type="AlphaFoldDB" id="A0A6I4YNI3"/>
<evidence type="ECO:0000313" key="3">
    <source>
        <dbReference type="Proteomes" id="UP000430519"/>
    </source>
</evidence>
<keyword evidence="3" id="KW-1185">Reference proteome</keyword>